<feature type="domain" description="Arrestin C-terminal-like" evidence="3">
    <location>
        <begin position="151"/>
        <end position="278"/>
    </location>
</feature>
<dbReference type="InterPro" id="IPR014756">
    <property type="entry name" value="Ig_E-set"/>
</dbReference>
<feature type="region of interest" description="Disordered" evidence="2">
    <location>
        <begin position="371"/>
        <end position="392"/>
    </location>
</feature>
<dbReference type="InterPro" id="IPR011022">
    <property type="entry name" value="Arrestin_C-like"/>
</dbReference>
<protein>
    <recommendedName>
        <fullName evidence="3">Arrestin C-terminal-like domain-containing protein</fullName>
    </recommendedName>
</protein>
<evidence type="ECO:0000313" key="5">
    <source>
        <dbReference type="Proteomes" id="UP000472276"/>
    </source>
</evidence>
<dbReference type="InterPro" id="IPR011021">
    <property type="entry name" value="Arrestin-like_N"/>
</dbReference>
<name>A0A668RJX8_OREAU</name>
<dbReference type="InterPro" id="IPR014752">
    <property type="entry name" value="Arrestin-like_C"/>
</dbReference>
<sequence>MSPIKNLNVTFETISDNSSYSEGDTIVGTVSFRLKKDVKVKSVYVKAKGEANVEWTEVGVPVERLQSAHRRYFKVKEYLVAENHEVLFYRRMPSSFKGKHGNIVYTFEAKISRSWRLPSKVLKEINFVSKSCPHTPQMMSSSVHKKMSGLSKGQVQICATINRGVCSPGETLSVVAKICNSSSKNMRLKFKLQQVTVYSCQDNTNSSKETLFKMVGDTIRPNSEQTASCQLKVPSDAIPTLRNCEIISVEYYIKVYLDVSFALDPEVVFPLVILPSKFAPTQSREALGPETVEPPAYSEFTSSTLPTGLDPILTGSGVYQYSTPDPTQHANITSDCNQWPPGAVSQGFSVPAFIAPSVQHPGPTALHRVAGAAPPPPAHPGEHQGVPRFTPL</sequence>
<accession>A0A668RJX8</accession>
<dbReference type="AlphaFoldDB" id="A0A668RJX8"/>
<gene>
    <name evidence="4" type="primary">LOC120443199</name>
</gene>
<organism evidence="4 5">
    <name type="scientific">Oreochromis aureus</name>
    <name type="common">Israeli tilapia</name>
    <name type="synonym">Chromis aureus</name>
    <dbReference type="NCBI Taxonomy" id="47969"/>
    <lineage>
        <taxon>Eukaryota</taxon>
        <taxon>Metazoa</taxon>
        <taxon>Chordata</taxon>
        <taxon>Craniata</taxon>
        <taxon>Vertebrata</taxon>
        <taxon>Euteleostomi</taxon>
        <taxon>Actinopterygii</taxon>
        <taxon>Neopterygii</taxon>
        <taxon>Teleostei</taxon>
        <taxon>Neoteleostei</taxon>
        <taxon>Acanthomorphata</taxon>
        <taxon>Ovalentaria</taxon>
        <taxon>Cichlomorphae</taxon>
        <taxon>Cichliformes</taxon>
        <taxon>Cichlidae</taxon>
        <taxon>African cichlids</taxon>
        <taxon>Pseudocrenilabrinae</taxon>
        <taxon>Oreochromini</taxon>
        <taxon>Oreochromis</taxon>
    </lineage>
</organism>
<dbReference type="GO" id="GO:0005886">
    <property type="term" value="C:plasma membrane"/>
    <property type="evidence" value="ECO:0007669"/>
    <property type="project" value="TreeGrafter"/>
</dbReference>
<evidence type="ECO:0000313" key="4">
    <source>
        <dbReference type="Ensembl" id="ENSOABP00000000249.1"/>
    </source>
</evidence>
<reference evidence="4" key="2">
    <citation type="submission" date="2025-09" db="UniProtKB">
        <authorList>
            <consortium name="Ensembl"/>
        </authorList>
    </citation>
    <scope>IDENTIFICATION</scope>
</reference>
<dbReference type="GO" id="GO:0015031">
    <property type="term" value="P:protein transport"/>
    <property type="evidence" value="ECO:0007669"/>
    <property type="project" value="TreeGrafter"/>
</dbReference>
<dbReference type="GO" id="GO:0005737">
    <property type="term" value="C:cytoplasm"/>
    <property type="evidence" value="ECO:0007669"/>
    <property type="project" value="TreeGrafter"/>
</dbReference>
<dbReference type="Pfam" id="PF02752">
    <property type="entry name" value="Arrestin_C"/>
    <property type="match status" value="1"/>
</dbReference>
<evidence type="ECO:0000256" key="2">
    <source>
        <dbReference type="SAM" id="MobiDB-lite"/>
    </source>
</evidence>
<comment type="similarity">
    <text evidence="1">Belongs to the arrestin family.</text>
</comment>
<dbReference type="InterPro" id="IPR050357">
    <property type="entry name" value="Arrestin_domain-protein"/>
</dbReference>
<dbReference type="PANTHER" id="PTHR11188">
    <property type="entry name" value="ARRESTIN DOMAIN CONTAINING PROTEIN"/>
    <property type="match status" value="1"/>
</dbReference>
<evidence type="ECO:0000256" key="1">
    <source>
        <dbReference type="ARBA" id="ARBA00005298"/>
    </source>
</evidence>
<proteinExistence type="inferred from homology"/>
<dbReference type="PANTHER" id="PTHR11188:SF135">
    <property type="entry name" value="ARRESTIN DOMAIN CONTAINING 3-LIKE-RELATED"/>
    <property type="match status" value="1"/>
</dbReference>
<dbReference type="SMART" id="SM01017">
    <property type="entry name" value="Arrestin_C"/>
    <property type="match status" value="1"/>
</dbReference>
<keyword evidence="5" id="KW-1185">Reference proteome</keyword>
<reference evidence="4" key="1">
    <citation type="submission" date="2025-08" db="UniProtKB">
        <authorList>
            <consortium name="Ensembl"/>
        </authorList>
    </citation>
    <scope>IDENTIFICATION</scope>
</reference>
<dbReference type="Pfam" id="PF00339">
    <property type="entry name" value="Arrestin_N"/>
    <property type="match status" value="1"/>
</dbReference>
<dbReference type="GO" id="GO:0007399">
    <property type="term" value="P:nervous system development"/>
    <property type="evidence" value="ECO:0007669"/>
    <property type="project" value="UniProtKB-ARBA"/>
</dbReference>
<dbReference type="Ensembl" id="ENSOABT00000000266.2">
    <property type="protein sequence ID" value="ENSOABP00000000249.1"/>
    <property type="gene ID" value="ENSOABG00000000223.2"/>
</dbReference>
<dbReference type="Proteomes" id="UP000472276">
    <property type="component" value="Unassembled WGS sequence"/>
</dbReference>
<dbReference type="Gene3D" id="2.60.40.640">
    <property type="match status" value="2"/>
</dbReference>
<evidence type="ECO:0000259" key="3">
    <source>
        <dbReference type="SMART" id="SM01017"/>
    </source>
</evidence>
<dbReference type="SUPFAM" id="SSF81296">
    <property type="entry name" value="E set domains"/>
    <property type="match status" value="2"/>
</dbReference>